<dbReference type="Pfam" id="PF04365">
    <property type="entry name" value="BrnT_toxin"/>
    <property type="match status" value="1"/>
</dbReference>
<organism evidence="1 2">
    <name type="scientific">Nitrosomonas oligotropha</name>
    <dbReference type="NCBI Taxonomy" id="42354"/>
    <lineage>
        <taxon>Bacteria</taxon>
        <taxon>Pseudomonadati</taxon>
        <taxon>Pseudomonadota</taxon>
        <taxon>Betaproteobacteria</taxon>
        <taxon>Nitrosomonadales</taxon>
        <taxon>Nitrosomonadaceae</taxon>
        <taxon>Nitrosomonas</taxon>
    </lineage>
</organism>
<comment type="caution">
    <text evidence="1">The sequence shown here is derived from an EMBL/GenBank/DDBJ whole genome shotgun (WGS) entry which is preliminary data.</text>
</comment>
<proteinExistence type="predicted"/>
<evidence type="ECO:0000313" key="1">
    <source>
        <dbReference type="EMBL" id="PTQ76361.1"/>
    </source>
</evidence>
<dbReference type="RefSeq" id="WP_107803756.1">
    <property type="nucleotide sequence ID" value="NZ_QAOI01000018.1"/>
</dbReference>
<dbReference type="InterPro" id="IPR038573">
    <property type="entry name" value="BrnT_sf"/>
</dbReference>
<dbReference type="Proteomes" id="UP000244128">
    <property type="component" value="Unassembled WGS sequence"/>
</dbReference>
<reference evidence="1 2" key="1">
    <citation type="submission" date="2018-04" db="EMBL/GenBank/DDBJ databases">
        <title>Active sludge and wastewater microbial communities from Klosterneuburg, Austria.</title>
        <authorList>
            <person name="Wagner M."/>
        </authorList>
    </citation>
    <scope>NUCLEOTIDE SEQUENCE [LARGE SCALE GENOMIC DNA]</scope>
    <source>
        <strain evidence="1 2">Nm49</strain>
    </source>
</reference>
<sequence>MRYEWSPDKDITNLKKHGISFNEACQIFENDVFTWIDKRKDYNETRIISIGSLDGEIIIVVVHTDRNGITRIISARPAKKKERRLYNEHIKKTS</sequence>
<evidence type="ECO:0000313" key="2">
    <source>
        <dbReference type="Proteomes" id="UP000244128"/>
    </source>
</evidence>
<accession>A0A2T5HXQ6</accession>
<name>A0A2T5HXQ6_9PROT</name>
<evidence type="ECO:0008006" key="3">
    <source>
        <dbReference type="Google" id="ProtNLM"/>
    </source>
</evidence>
<dbReference type="EMBL" id="QAOI01000018">
    <property type="protein sequence ID" value="PTQ76361.1"/>
    <property type="molecule type" value="Genomic_DNA"/>
</dbReference>
<dbReference type="AlphaFoldDB" id="A0A2T5HXQ6"/>
<gene>
    <name evidence="1" type="ORF">C8R26_11817</name>
</gene>
<dbReference type="Gene3D" id="3.10.450.530">
    <property type="entry name" value="Ribonuclease toxin, BrnT, of type II toxin-antitoxin system"/>
    <property type="match status" value="1"/>
</dbReference>
<dbReference type="InterPro" id="IPR007460">
    <property type="entry name" value="BrnT_toxin"/>
</dbReference>
<protein>
    <recommendedName>
        <fullName evidence="3">BrnT family toxin</fullName>
    </recommendedName>
</protein>